<dbReference type="AlphaFoldDB" id="A0A3P7M6K5"/>
<dbReference type="GO" id="GO:1990756">
    <property type="term" value="F:ubiquitin-like ligase-substrate adaptor activity"/>
    <property type="evidence" value="ECO:0007669"/>
    <property type="project" value="TreeGrafter"/>
</dbReference>
<gene>
    <name evidence="1" type="ORF">NLS_LOCUS9574</name>
</gene>
<evidence type="ECO:0000313" key="2">
    <source>
        <dbReference type="Proteomes" id="UP000277928"/>
    </source>
</evidence>
<dbReference type="OMA" id="HETALTM"/>
<organism evidence="1 2">
    <name type="scientific">Litomosoides sigmodontis</name>
    <name type="common">Filarial nematode worm</name>
    <dbReference type="NCBI Taxonomy" id="42156"/>
    <lineage>
        <taxon>Eukaryota</taxon>
        <taxon>Metazoa</taxon>
        <taxon>Ecdysozoa</taxon>
        <taxon>Nematoda</taxon>
        <taxon>Chromadorea</taxon>
        <taxon>Rhabditida</taxon>
        <taxon>Spirurina</taxon>
        <taxon>Spiruromorpha</taxon>
        <taxon>Filarioidea</taxon>
        <taxon>Onchocercidae</taxon>
        <taxon>Litomosoides</taxon>
    </lineage>
</organism>
<reference evidence="1 2" key="1">
    <citation type="submission" date="2018-08" db="EMBL/GenBank/DDBJ databases">
        <authorList>
            <person name="Laetsch R D."/>
            <person name="Stevens L."/>
            <person name="Kumar S."/>
            <person name="Blaxter L. M."/>
        </authorList>
    </citation>
    <scope>NUCLEOTIDE SEQUENCE [LARGE SCALE GENOMIC DNA]</scope>
</reference>
<dbReference type="GO" id="GO:0043161">
    <property type="term" value="P:proteasome-mediated ubiquitin-dependent protein catabolic process"/>
    <property type="evidence" value="ECO:0007669"/>
    <property type="project" value="TreeGrafter"/>
</dbReference>
<dbReference type="Proteomes" id="UP000277928">
    <property type="component" value="Unassembled WGS sequence"/>
</dbReference>
<keyword evidence="2" id="KW-1185">Reference proteome</keyword>
<sequence length="480" mass="55398">LLDHGSLNLPGEIFRYCQKMLSWLSDEQQLRQQKLFELNYWLMKYYMSNCSFVEAIHISSFTDTLIDKLESNGDIGTLNFVQIQTQCASLWYVLGQYKKSMKFCLKALKTAHDEGAHNTAQVELLCLTAKILVFKRHFNLALRTVRFALAIVLSHPELERLLWSVLCDYGDCLLNSDHVEMAVQVYTVMAKMVHKHFGTDSLRDGQAMYEYARAAYLLLYDNYAGYRTNKEKYVQLRFRCEKYASKAVEICRAKLGKEHYQLLGAEELQALVSVKGALGSDTVQQELLNEAMETHMRALNKYCNFSNENANYARTYDCLGHIFRCLQRPEVAEEMFEKALATKKIVYGINDHETALTMASLAYLYLKDMGRPREALVLFKKCLGIQLNIFGEEYSGLGTIYDGMVLAHEVVNDLEGAQIYREKLYLWKAKRRTLEEAPSKNPFGESLYVEETFRNFALECYRALNEAQQSSDVEMTETCW</sequence>
<dbReference type="Gene3D" id="1.25.40.10">
    <property type="entry name" value="Tetratricopeptide repeat domain"/>
    <property type="match status" value="2"/>
</dbReference>
<dbReference type="GO" id="GO:0031462">
    <property type="term" value="C:Cul2-RING ubiquitin ligase complex"/>
    <property type="evidence" value="ECO:0007669"/>
    <property type="project" value="TreeGrafter"/>
</dbReference>
<dbReference type="EMBL" id="UYRX01001710">
    <property type="protein sequence ID" value="VDM91985.1"/>
    <property type="molecule type" value="Genomic_DNA"/>
</dbReference>
<protein>
    <recommendedName>
        <fullName evidence="3">MalT-like TPR region domain-containing protein</fullName>
    </recommendedName>
</protein>
<evidence type="ECO:0000313" key="1">
    <source>
        <dbReference type="EMBL" id="VDM91985.1"/>
    </source>
</evidence>
<dbReference type="InterPro" id="IPR042476">
    <property type="entry name" value="APPBP2"/>
</dbReference>
<dbReference type="InterPro" id="IPR011990">
    <property type="entry name" value="TPR-like_helical_dom_sf"/>
</dbReference>
<dbReference type="PANTHER" id="PTHR46575">
    <property type="entry name" value="AMYLOID PROTEIN-BINDING PROTEIN 2"/>
    <property type="match status" value="1"/>
</dbReference>
<feature type="non-terminal residue" evidence="1">
    <location>
        <position position="1"/>
    </location>
</feature>
<name>A0A3P7M6K5_LITSI</name>
<dbReference type="OrthoDB" id="7103806at2759"/>
<dbReference type="Pfam" id="PF13424">
    <property type="entry name" value="TPR_12"/>
    <property type="match status" value="1"/>
</dbReference>
<dbReference type="InterPro" id="IPR019734">
    <property type="entry name" value="TPR_rpt"/>
</dbReference>
<proteinExistence type="predicted"/>
<evidence type="ECO:0008006" key="3">
    <source>
        <dbReference type="Google" id="ProtNLM"/>
    </source>
</evidence>
<dbReference type="GO" id="GO:0006886">
    <property type="term" value="P:intracellular protein transport"/>
    <property type="evidence" value="ECO:0007669"/>
    <property type="project" value="InterPro"/>
</dbReference>
<dbReference type="STRING" id="42156.A0A3P7M6K5"/>
<dbReference type="SUPFAM" id="SSF48452">
    <property type="entry name" value="TPR-like"/>
    <property type="match status" value="2"/>
</dbReference>
<accession>A0A3P7M6K5</accession>
<dbReference type="SMART" id="SM00028">
    <property type="entry name" value="TPR"/>
    <property type="match status" value="3"/>
</dbReference>
<dbReference type="PANTHER" id="PTHR46575:SF1">
    <property type="entry name" value="AMYLOID PROTEIN-BINDING PROTEIN 2"/>
    <property type="match status" value="1"/>
</dbReference>